<dbReference type="InterPro" id="IPR015422">
    <property type="entry name" value="PyrdxlP-dep_Trfase_small"/>
</dbReference>
<comment type="similarity">
    <text evidence="1 2">Belongs to the DegT/DnrJ/EryC1 family.</text>
</comment>
<dbReference type="Proteomes" id="UP001589795">
    <property type="component" value="Unassembled WGS sequence"/>
</dbReference>
<dbReference type="Pfam" id="PF01041">
    <property type="entry name" value="DegT_DnrJ_EryC1"/>
    <property type="match status" value="1"/>
</dbReference>
<dbReference type="InterPro" id="IPR000653">
    <property type="entry name" value="DegT/StrS_aminotransferase"/>
</dbReference>
<dbReference type="PANTHER" id="PTHR30244:SF34">
    <property type="entry name" value="DTDP-4-AMINO-4,6-DIDEOXYGALACTOSE TRANSAMINASE"/>
    <property type="match status" value="1"/>
</dbReference>
<gene>
    <name evidence="3" type="ORF">ACFFIZ_10000</name>
</gene>
<keyword evidence="4" id="KW-1185">Reference proteome</keyword>
<evidence type="ECO:0000256" key="2">
    <source>
        <dbReference type="RuleBase" id="RU004508"/>
    </source>
</evidence>
<protein>
    <submittedName>
        <fullName evidence="3">DegT/DnrJ/EryC1/StrS family aminotransferase</fullName>
    </submittedName>
</protein>
<reference evidence="3 4" key="1">
    <citation type="submission" date="2024-09" db="EMBL/GenBank/DDBJ databases">
        <authorList>
            <person name="Sun Q."/>
            <person name="Mori K."/>
        </authorList>
    </citation>
    <scope>NUCLEOTIDE SEQUENCE [LARGE SCALE GENOMIC DNA]</scope>
    <source>
        <strain evidence="3 4">CCM 7904</strain>
    </source>
</reference>
<evidence type="ECO:0000313" key="3">
    <source>
        <dbReference type="EMBL" id="MFC0200641.1"/>
    </source>
</evidence>
<evidence type="ECO:0000256" key="1">
    <source>
        <dbReference type="ARBA" id="ARBA00037999"/>
    </source>
</evidence>
<dbReference type="Gene3D" id="3.40.640.10">
    <property type="entry name" value="Type I PLP-dependent aspartate aminotransferase-like (Major domain)"/>
    <property type="match status" value="1"/>
</dbReference>
<proteinExistence type="inferred from homology"/>
<dbReference type="InterPro" id="IPR015424">
    <property type="entry name" value="PyrdxlP-dep_Trfase"/>
</dbReference>
<sequence>MPDVGLREWIAAGRAIASGHLLRYDPGANLTSRFEKELGQTVGASHVLAVNSGSSALVAALAAAGIGPGDEVLVPAYTWMATAAAPVQVGAVPVLVDINETLTIDPEDIRAKITPYTRAIIPVHMVNAPCDMDAIMSIAKEHGLIVIEDSCQAVGVPYKDRHCGAIGDLGTFSFNKMKNMNIGEGGAVLTNDERYFIRARSYHDLGSLVRQHGDRLNEPEFVGMNFKVTEIDGAMLRVQLRKVVPMLRRMQKRRAVLADILSQSDEFTVTPHNDPGSAVSLSILAPTREKAIELTGRRGVHNRLRDSSKHLYTNWEPILQKRTFHPKMNPWAWAKREINYTPDMCARTLDILDRTCIVTLGLRYPTPLMALIARKLARAG</sequence>
<dbReference type="SUPFAM" id="SSF53383">
    <property type="entry name" value="PLP-dependent transferases"/>
    <property type="match status" value="1"/>
</dbReference>
<dbReference type="EMBL" id="JBHLWQ010000088">
    <property type="protein sequence ID" value="MFC0200641.1"/>
    <property type="molecule type" value="Genomic_DNA"/>
</dbReference>
<keyword evidence="3" id="KW-0032">Aminotransferase</keyword>
<dbReference type="Gene3D" id="3.90.1150.10">
    <property type="entry name" value="Aspartate Aminotransferase, domain 1"/>
    <property type="match status" value="1"/>
</dbReference>
<keyword evidence="3" id="KW-0808">Transferase</keyword>
<organism evidence="3 4">
    <name type="scientific">Paracoccus rhizosphaerae</name>
    <dbReference type="NCBI Taxonomy" id="1133347"/>
    <lineage>
        <taxon>Bacteria</taxon>
        <taxon>Pseudomonadati</taxon>
        <taxon>Pseudomonadota</taxon>
        <taxon>Alphaproteobacteria</taxon>
        <taxon>Rhodobacterales</taxon>
        <taxon>Paracoccaceae</taxon>
        <taxon>Paracoccus</taxon>
    </lineage>
</organism>
<name>A0ABV6CIQ5_9RHOB</name>
<dbReference type="RefSeq" id="WP_265505766.1">
    <property type="nucleotide sequence ID" value="NZ_JAOTBE010000004.1"/>
</dbReference>
<accession>A0ABV6CIQ5</accession>
<dbReference type="GO" id="GO:0008483">
    <property type="term" value="F:transaminase activity"/>
    <property type="evidence" value="ECO:0007669"/>
    <property type="project" value="UniProtKB-KW"/>
</dbReference>
<dbReference type="PANTHER" id="PTHR30244">
    <property type="entry name" value="TRANSAMINASE"/>
    <property type="match status" value="1"/>
</dbReference>
<dbReference type="PIRSF" id="PIRSF000390">
    <property type="entry name" value="PLP_StrS"/>
    <property type="match status" value="1"/>
</dbReference>
<keyword evidence="2" id="KW-0663">Pyridoxal phosphate</keyword>
<comment type="caution">
    <text evidence="3">The sequence shown here is derived from an EMBL/GenBank/DDBJ whole genome shotgun (WGS) entry which is preliminary data.</text>
</comment>
<dbReference type="InterPro" id="IPR015421">
    <property type="entry name" value="PyrdxlP-dep_Trfase_major"/>
</dbReference>
<evidence type="ECO:0000313" key="4">
    <source>
        <dbReference type="Proteomes" id="UP001589795"/>
    </source>
</evidence>